<protein>
    <submittedName>
        <fullName evidence="3">GAF domain-containing protein</fullName>
    </submittedName>
</protein>
<evidence type="ECO:0000259" key="2">
    <source>
        <dbReference type="SMART" id="SM00065"/>
    </source>
</evidence>
<dbReference type="GO" id="GO:0033745">
    <property type="term" value="F:L-methionine-(R)-S-oxide reductase activity"/>
    <property type="evidence" value="ECO:0007669"/>
    <property type="project" value="TreeGrafter"/>
</dbReference>
<dbReference type="SMART" id="SM00065">
    <property type="entry name" value="GAF"/>
    <property type="match status" value="1"/>
</dbReference>
<dbReference type="PROSITE" id="PS01320">
    <property type="entry name" value="UPF0067"/>
    <property type="match status" value="1"/>
</dbReference>
<sequence length="172" mass="18680">MSKEILRIKAETPTQLYNYVNAKLIGLICEEPDPLANLANAAALLYLLLDDLNWAGFYLMRESENALVLGPFQGKPACTRIPLDKGVCGAAARTGEIQIVPDVHLFPGHIACDGASASEIVIPLIREGRVLGVLDLDSPTKGRFSAEDGQGLSSFVETLHRYVAWDELFAGR</sequence>
<accession>A0A1X7J3G5</accession>
<evidence type="ECO:0000313" key="3">
    <source>
        <dbReference type="EMBL" id="SMG22180.1"/>
    </source>
</evidence>
<comment type="similarity">
    <text evidence="1">Belongs to the free Met sulfoxide reductase family.</text>
</comment>
<gene>
    <name evidence="3" type="ORF">SAMN06275492_10814</name>
</gene>
<dbReference type="InterPro" id="IPR051330">
    <property type="entry name" value="Phosphatase_reg/MetRdx"/>
</dbReference>
<evidence type="ECO:0000313" key="4">
    <source>
        <dbReference type="Proteomes" id="UP000193355"/>
    </source>
</evidence>
<organism evidence="3 4">
    <name type="scientific">Dethiosulfovibrio salsuginis</name>
    <dbReference type="NCBI Taxonomy" id="561720"/>
    <lineage>
        <taxon>Bacteria</taxon>
        <taxon>Thermotogati</taxon>
        <taxon>Synergistota</taxon>
        <taxon>Synergistia</taxon>
        <taxon>Synergistales</taxon>
        <taxon>Dethiosulfovibrionaceae</taxon>
        <taxon>Dethiosulfovibrio</taxon>
    </lineage>
</organism>
<dbReference type="RefSeq" id="WP_085544162.1">
    <property type="nucleotide sequence ID" value="NZ_FXBB01000008.1"/>
</dbReference>
<name>A0A1X7J3G5_9BACT</name>
<dbReference type="Gene3D" id="3.30.450.40">
    <property type="match status" value="1"/>
</dbReference>
<dbReference type="Proteomes" id="UP000193355">
    <property type="component" value="Unassembled WGS sequence"/>
</dbReference>
<dbReference type="GO" id="GO:0005829">
    <property type="term" value="C:cytosol"/>
    <property type="evidence" value="ECO:0007669"/>
    <property type="project" value="TreeGrafter"/>
</dbReference>
<dbReference type="InterPro" id="IPR003018">
    <property type="entry name" value="GAF"/>
</dbReference>
<reference evidence="4" key="1">
    <citation type="submission" date="2017-04" db="EMBL/GenBank/DDBJ databases">
        <authorList>
            <person name="Varghese N."/>
            <person name="Submissions S."/>
        </authorList>
    </citation>
    <scope>NUCLEOTIDE SEQUENCE [LARGE SCALE GENOMIC DNA]</scope>
    <source>
        <strain evidence="4">USBA 82</strain>
    </source>
</reference>
<dbReference type="SUPFAM" id="SSF55781">
    <property type="entry name" value="GAF domain-like"/>
    <property type="match status" value="1"/>
</dbReference>
<dbReference type="STRING" id="561720.SAMN06275492_10814"/>
<feature type="domain" description="GAF" evidence="2">
    <location>
        <begin position="33"/>
        <end position="169"/>
    </location>
</feature>
<dbReference type="AlphaFoldDB" id="A0A1X7J3G5"/>
<dbReference type="PANTHER" id="PTHR21021">
    <property type="entry name" value="GAF/PUTATIVE CYTOSKELETAL PROTEIN"/>
    <property type="match status" value="1"/>
</dbReference>
<dbReference type="OrthoDB" id="9796252at2"/>
<dbReference type="FunFam" id="3.30.450.40:FF:000008">
    <property type="entry name" value="GAF domain-containing proteins"/>
    <property type="match status" value="1"/>
</dbReference>
<dbReference type="EMBL" id="FXBB01000008">
    <property type="protein sequence ID" value="SMG22180.1"/>
    <property type="molecule type" value="Genomic_DNA"/>
</dbReference>
<proteinExistence type="inferred from homology"/>
<evidence type="ECO:0000256" key="1">
    <source>
        <dbReference type="ARBA" id="ARBA00038454"/>
    </source>
</evidence>
<dbReference type="InterPro" id="IPR000614">
    <property type="entry name" value="FRMsr_CS"/>
</dbReference>
<dbReference type="PANTHER" id="PTHR21021:SF15">
    <property type="entry name" value="FREE METHIONINE-R-SULFOXIDE REDUCTASE"/>
    <property type="match status" value="1"/>
</dbReference>
<keyword evidence="4" id="KW-1185">Reference proteome</keyword>
<dbReference type="Pfam" id="PF13185">
    <property type="entry name" value="GAF_2"/>
    <property type="match status" value="1"/>
</dbReference>
<dbReference type="InterPro" id="IPR029016">
    <property type="entry name" value="GAF-like_dom_sf"/>
</dbReference>